<comment type="caution">
    <text evidence="2">The sequence shown here is derived from an EMBL/GenBank/DDBJ whole genome shotgun (WGS) entry which is preliminary data.</text>
</comment>
<accession>A0AAN8ZZT6</accession>
<dbReference type="Pfam" id="PF02469">
    <property type="entry name" value="Fasciclin"/>
    <property type="match status" value="1"/>
</dbReference>
<feature type="non-terminal residue" evidence="2">
    <location>
        <position position="66"/>
    </location>
</feature>
<reference evidence="2 3" key="1">
    <citation type="submission" date="2023-11" db="EMBL/GenBank/DDBJ databases">
        <title>Halocaridina rubra genome assembly.</title>
        <authorList>
            <person name="Smith C."/>
        </authorList>
    </citation>
    <scope>NUCLEOTIDE SEQUENCE [LARGE SCALE GENOMIC DNA]</scope>
    <source>
        <strain evidence="2">EP-1</strain>
        <tissue evidence="2">Whole</tissue>
    </source>
</reference>
<evidence type="ECO:0000313" key="3">
    <source>
        <dbReference type="Proteomes" id="UP001381693"/>
    </source>
</evidence>
<dbReference type="Proteomes" id="UP001381693">
    <property type="component" value="Unassembled WGS sequence"/>
</dbReference>
<name>A0AAN8ZZT6_HALRR</name>
<dbReference type="InterPro" id="IPR036378">
    <property type="entry name" value="FAS1_dom_sf"/>
</dbReference>
<dbReference type="EMBL" id="JAXCGZ010011421">
    <property type="protein sequence ID" value="KAK7074886.1"/>
    <property type="molecule type" value="Genomic_DNA"/>
</dbReference>
<dbReference type="AlphaFoldDB" id="A0AAN8ZZT6"/>
<evidence type="ECO:0000313" key="2">
    <source>
        <dbReference type="EMBL" id="KAK7074886.1"/>
    </source>
</evidence>
<keyword evidence="3" id="KW-1185">Reference proteome</keyword>
<proteinExistence type="predicted"/>
<sequence>MMEGVGCSLGLRARVNVKTMEGVKVPVSCSSSYALSIGVAKVIGADHVTSNGILHYVDRVLIPPKG</sequence>
<dbReference type="PROSITE" id="PS50213">
    <property type="entry name" value="FAS1"/>
    <property type="match status" value="1"/>
</dbReference>
<gene>
    <name evidence="2" type="ORF">SK128_004621</name>
</gene>
<dbReference type="SUPFAM" id="SSF82153">
    <property type="entry name" value="FAS1 domain"/>
    <property type="match status" value="1"/>
</dbReference>
<organism evidence="2 3">
    <name type="scientific">Halocaridina rubra</name>
    <name type="common">Hawaiian red shrimp</name>
    <dbReference type="NCBI Taxonomy" id="373956"/>
    <lineage>
        <taxon>Eukaryota</taxon>
        <taxon>Metazoa</taxon>
        <taxon>Ecdysozoa</taxon>
        <taxon>Arthropoda</taxon>
        <taxon>Crustacea</taxon>
        <taxon>Multicrustacea</taxon>
        <taxon>Malacostraca</taxon>
        <taxon>Eumalacostraca</taxon>
        <taxon>Eucarida</taxon>
        <taxon>Decapoda</taxon>
        <taxon>Pleocyemata</taxon>
        <taxon>Caridea</taxon>
        <taxon>Atyoidea</taxon>
        <taxon>Atyidae</taxon>
        <taxon>Halocaridina</taxon>
    </lineage>
</organism>
<dbReference type="InterPro" id="IPR000782">
    <property type="entry name" value="FAS1_domain"/>
</dbReference>
<dbReference type="Gene3D" id="2.30.180.10">
    <property type="entry name" value="FAS1 domain"/>
    <property type="match status" value="1"/>
</dbReference>
<protein>
    <recommendedName>
        <fullName evidence="1">FAS1 domain-containing protein</fullName>
    </recommendedName>
</protein>
<evidence type="ECO:0000259" key="1">
    <source>
        <dbReference type="PROSITE" id="PS50213"/>
    </source>
</evidence>
<feature type="domain" description="FAS1" evidence="1">
    <location>
        <begin position="1"/>
        <end position="61"/>
    </location>
</feature>